<dbReference type="Pfam" id="PF13360">
    <property type="entry name" value="PQQ_2"/>
    <property type="match status" value="1"/>
</dbReference>
<reference evidence="3 4" key="1">
    <citation type="submission" date="2010-12" db="EMBL/GenBank/DDBJ databases">
        <title>Whole genome sequence of Anaerolinea thermophila UNI-1.</title>
        <authorList>
            <person name="Narita-Yamada S."/>
            <person name="Kishi E."/>
            <person name="Watanabe Y."/>
            <person name="Takasaki K."/>
            <person name="Ankai A."/>
            <person name="Oguchi A."/>
            <person name="Fukui S."/>
            <person name="Takahashi M."/>
            <person name="Yashiro I."/>
            <person name="Hosoyama A."/>
            <person name="Sekiguchi Y."/>
            <person name="Hanada S."/>
            <person name="Fujita N."/>
        </authorList>
    </citation>
    <scope>NUCLEOTIDE SEQUENCE [LARGE SCALE GENOMIC DNA]</scope>
    <source>
        <strain evidence="4">DSM 14523 / JCM 11388 / NBRC 100420 / UNI-1</strain>
    </source>
</reference>
<keyword evidence="1" id="KW-0472">Membrane</keyword>
<evidence type="ECO:0000313" key="4">
    <source>
        <dbReference type="Proteomes" id="UP000008922"/>
    </source>
</evidence>
<sequence length="482" mass="52707">MTGKSHTHGFRIVLLAMILSGLSLISNLPVYGMLPPSELNQIEQPAGPVDQVLEASHESIPLSEWPQVQRDPQHTGYYPENLGTNFQVVWRHAFQPEKVFPQVQAIISGGKVFVGTEMGNMYAFNATTGEQAWKTSIGSPILNSVAVDGGKVFFGALDGAVYALNATNGAQVWKNQLSTFQGFSTAPVVADGKVMLGGRNGIFYALDPNSGQVLWSYPVGSPILQTAAWNNGKVYFGAMDMRVYAINSASGTLAWKSAQLPGMTFKDYWPLVLNGMVYIRPMGYGYVGISEIPTANQVLDPTIQQNILADYAANPQNYSPTLFRLYETSGEQAPMVIHYNFQTMNGATPPPCVDRDGYLIMPSWTPQGGYSSGWSRLNPTTRILVDALVEVGSNEGKGNQDETMNVTCSKNLILAMHIEEENANFTGYYNLDTRQWTLIPAGASNRQMQNNTQGGGGNPASIANGWVYHITYYELVARRTQP</sequence>
<keyword evidence="4" id="KW-1185">Reference proteome</keyword>
<dbReference type="InterPro" id="IPR011047">
    <property type="entry name" value="Quinoprotein_ADH-like_sf"/>
</dbReference>
<keyword evidence="1" id="KW-1133">Transmembrane helix</keyword>
<dbReference type="PANTHER" id="PTHR34512">
    <property type="entry name" value="CELL SURFACE PROTEIN"/>
    <property type="match status" value="1"/>
</dbReference>
<feature type="transmembrane region" description="Helical" evidence="1">
    <location>
        <begin position="12"/>
        <end position="34"/>
    </location>
</feature>
<dbReference type="HOGENOM" id="CLU_565801_0_0_0"/>
<evidence type="ECO:0000313" key="3">
    <source>
        <dbReference type="EMBL" id="BAJ64034.1"/>
    </source>
</evidence>
<dbReference type="InterPro" id="IPR002372">
    <property type="entry name" value="PQQ_rpt_dom"/>
</dbReference>
<dbReference type="PANTHER" id="PTHR34512:SF30">
    <property type="entry name" value="OUTER MEMBRANE PROTEIN ASSEMBLY FACTOR BAMB"/>
    <property type="match status" value="1"/>
</dbReference>
<organism evidence="3 4">
    <name type="scientific">Anaerolinea thermophila (strain DSM 14523 / JCM 11388 / NBRC 100420 / UNI-1)</name>
    <dbReference type="NCBI Taxonomy" id="926569"/>
    <lineage>
        <taxon>Bacteria</taxon>
        <taxon>Bacillati</taxon>
        <taxon>Chloroflexota</taxon>
        <taxon>Anaerolineae</taxon>
        <taxon>Anaerolineales</taxon>
        <taxon>Anaerolineaceae</taxon>
        <taxon>Anaerolinea</taxon>
    </lineage>
</organism>
<proteinExistence type="predicted"/>
<dbReference type="InParanoid" id="E8MXF3"/>
<dbReference type="STRING" id="926569.ANT_20080"/>
<dbReference type="OrthoDB" id="136217at2"/>
<dbReference type="InterPro" id="IPR015943">
    <property type="entry name" value="WD40/YVTN_repeat-like_dom_sf"/>
</dbReference>
<dbReference type="InterPro" id="IPR018391">
    <property type="entry name" value="PQQ_b-propeller_rpt"/>
</dbReference>
<dbReference type="AlphaFoldDB" id="E8MXF3"/>
<keyword evidence="1" id="KW-0812">Transmembrane</keyword>
<dbReference type="Proteomes" id="UP000008922">
    <property type="component" value="Chromosome"/>
</dbReference>
<gene>
    <name evidence="3" type="ordered locus">ANT_20080</name>
</gene>
<feature type="domain" description="Pyrrolo-quinoline quinone repeat" evidence="2">
    <location>
        <begin position="88"/>
        <end position="222"/>
    </location>
</feature>
<evidence type="ECO:0000256" key="1">
    <source>
        <dbReference type="SAM" id="Phobius"/>
    </source>
</evidence>
<name>E8MXF3_ANATU</name>
<accession>E8MXF3</accession>
<dbReference type="SMART" id="SM00564">
    <property type="entry name" value="PQQ"/>
    <property type="match status" value="4"/>
</dbReference>
<dbReference type="Gene3D" id="2.130.10.10">
    <property type="entry name" value="YVTN repeat-like/Quinoprotein amine dehydrogenase"/>
    <property type="match status" value="1"/>
</dbReference>
<dbReference type="KEGG" id="atm:ANT_20080"/>
<dbReference type="EMBL" id="AP012029">
    <property type="protein sequence ID" value="BAJ64034.1"/>
    <property type="molecule type" value="Genomic_DNA"/>
</dbReference>
<dbReference type="RefSeq" id="WP_013560405.1">
    <property type="nucleotide sequence ID" value="NC_014960.1"/>
</dbReference>
<dbReference type="SUPFAM" id="SSF50998">
    <property type="entry name" value="Quinoprotein alcohol dehydrogenase-like"/>
    <property type="match status" value="1"/>
</dbReference>
<evidence type="ECO:0000259" key="2">
    <source>
        <dbReference type="Pfam" id="PF13360"/>
    </source>
</evidence>
<dbReference type="eggNOG" id="COG1520">
    <property type="taxonomic scope" value="Bacteria"/>
</dbReference>
<protein>
    <recommendedName>
        <fullName evidence="2">Pyrrolo-quinoline quinone repeat domain-containing protein</fullName>
    </recommendedName>
</protein>